<evidence type="ECO:0000313" key="8">
    <source>
        <dbReference type="Proteomes" id="UP000260773"/>
    </source>
</evidence>
<dbReference type="PANTHER" id="PTHR43758:SF2">
    <property type="entry name" value="OXIDIZED PURINE NUCLEOSIDE TRIPHOSPHATE HYDROLASE"/>
    <property type="match status" value="1"/>
</dbReference>
<evidence type="ECO:0000256" key="4">
    <source>
        <dbReference type="ARBA" id="ARBA00022801"/>
    </source>
</evidence>
<dbReference type="PANTHER" id="PTHR43758">
    <property type="entry name" value="7,8-DIHYDRO-8-OXOGUANINE TRIPHOSPHATASE"/>
    <property type="match status" value="1"/>
</dbReference>
<reference evidence="7 8" key="1">
    <citation type="submission" date="2018-08" db="EMBL/GenBank/DDBJ databases">
        <title>A genome reference for cultivated species of the human gut microbiota.</title>
        <authorList>
            <person name="Zou Y."/>
            <person name="Xue W."/>
            <person name="Luo G."/>
        </authorList>
    </citation>
    <scope>NUCLEOTIDE SEQUENCE [LARGE SCALE GENOMIC DNA]</scope>
    <source>
        <strain evidence="7 8">AF45-17</strain>
    </source>
</reference>
<dbReference type="GO" id="GO:0006281">
    <property type="term" value="P:DNA repair"/>
    <property type="evidence" value="ECO:0007669"/>
    <property type="project" value="InterPro"/>
</dbReference>
<dbReference type="PRINTS" id="PR01402">
    <property type="entry name" value="MUTATORMUTX"/>
</dbReference>
<dbReference type="RefSeq" id="WP_117526444.1">
    <property type="nucleotide sequence ID" value="NZ_JAQENQ010000011.1"/>
</dbReference>
<dbReference type="EMBL" id="QVEP01000001">
    <property type="protein sequence ID" value="RGB82413.1"/>
    <property type="molecule type" value="Genomic_DNA"/>
</dbReference>
<comment type="similarity">
    <text evidence="2">Belongs to the Nudix hydrolase family.</text>
</comment>
<evidence type="ECO:0000256" key="3">
    <source>
        <dbReference type="ARBA" id="ARBA00022723"/>
    </source>
</evidence>
<dbReference type="PROSITE" id="PS51462">
    <property type="entry name" value="NUDIX"/>
    <property type="match status" value="1"/>
</dbReference>
<dbReference type="GO" id="GO:0046872">
    <property type="term" value="F:metal ion binding"/>
    <property type="evidence" value="ECO:0007669"/>
    <property type="project" value="UniProtKB-KW"/>
</dbReference>
<dbReference type="AlphaFoldDB" id="A0A3E2TT84"/>
<dbReference type="InterPro" id="IPR020084">
    <property type="entry name" value="NUDIX_hydrolase_CS"/>
</dbReference>
<comment type="caution">
    <text evidence="7">The sequence shown here is derived from an EMBL/GenBank/DDBJ whole genome shotgun (WGS) entry which is preliminary data.</text>
</comment>
<keyword evidence="5" id="KW-0460">Magnesium</keyword>
<dbReference type="CDD" id="cd18886">
    <property type="entry name" value="NUDIX_MutT_Nudt1"/>
    <property type="match status" value="1"/>
</dbReference>
<dbReference type="SUPFAM" id="SSF55811">
    <property type="entry name" value="Nudix"/>
    <property type="match status" value="1"/>
</dbReference>
<dbReference type="GO" id="GO:0005737">
    <property type="term" value="C:cytoplasm"/>
    <property type="evidence" value="ECO:0007669"/>
    <property type="project" value="TreeGrafter"/>
</dbReference>
<evidence type="ECO:0000259" key="6">
    <source>
        <dbReference type="PROSITE" id="PS51462"/>
    </source>
</evidence>
<keyword evidence="3" id="KW-0479">Metal-binding</keyword>
<gene>
    <name evidence="7" type="ORF">DW070_00225</name>
</gene>
<comment type="cofactor">
    <cofactor evidence="1">
        <name>Mg(2+)</name>
        <dbReference type="ChEBI" id="CHEBI:18420"/>
    </cofactor>
</comment>
<organism evidence="7 8">
    <name type="scientific">Coprococcus catus</name>
    <dbReference type="NCBI Taxonomy" id="116085"/>
    <lineage>
        <taxon>Bacteria</taxon>
        <taxon>Bacillati</taxon>
        <taxon>Bacillota</taxon>
        <taxon>Clostridia</taxon>
        <taxon>Lachnospirales</taxon>
        <taxon>Lachnospiraceae</taxon>
        <taxon>Coprococcus</taxon>
    </lineage>
</organism>
<dbReference type="Gene3D" id="3.90.79.10">
    <property type="entry name" value="Nucleoside Triphosphate Pyrophosphohydrolase"/>
    <property type="match status" value="1"/>
</dbReference>
<accession>A0A3E2TT84</accession>
<dbReference type="PROSITE" id="PS00893">
    <property type="entry name" value="NUDIX_BOX"/>
    <property type="match status" value="1"/>
</dbReference>
<dbReference type="InterPro" id="IPR003562">
    <property type="entry name" value="Mutator_MutX_prot"/>
</dbReference>
<name>A0A3E2TT84_9FIRM</name>
<evidence type="ECO:0000256" key="1">
    <source>
        <dbReference type="ARBA" id="ARBA00001946"/>
    </source>
</evidence>
<proteinExistence type="inferred from homology"/>
<dbReference type="Proteomes" id="UP000260773">
    <property type="component" value="Unassembled WGS sequence"/>
</dbReference>
<dbReference type="Pfam" id="PF00293">
    <property type="entry name" value="NUDIX"/>
    <property type="match status" value="1"/>
</dbReference>
<evidence type="ECO:0000313" key="7">
    <source>
        <dbReference type="EMBL" id="RGB82413.1"/>
    </source>
</evidence>
<dbReference type="GO" id="GO:0008413">
    <property type="term" value="F:8-oxo-7,8-dihydroguanosine triphosphate pyrophosphatase activity"/>
    <property type="evidence" value="ECO:0007669"/>
    <property type="project" value="InterPro"/>
</dbReference>
<feature type="domain" description="Nudix hydrolase" evidence="6">
    <location>
        <begin position="1"/>
        <end position="130"/>
    </location>
</feature>
<sequence>MKRMLLTTLCYIEKGDQYLMLHRVKKEHDINKDKWIGVGGKFEDKESPEDCLFREVREETGLTLTSWKFRGIITFVTDRYETEFMHLYTADDWEGEMIECNEGNLEWLDKKEVFNLKVWEGDKIFFWLMQHDAPFFSLRLEYVGDELVSYAMNGVYHNQQYPGQNMYQEFLDTYEK</sequence>
<protein>
    <submittedName>
        <fullName evidence="7">8-oxo-dGTP diphosphatase</fullName>
    </submittedName>
</protein>
<dbReference type="InterPro" id="IPR000086">
    <property type="entry name" value="NUDIX_hydrolase_dom"/>
</dbReference>
<dbReference type="InterPro" id="IPR015797">
    <property type="entry name" value="NUDIX_hydrolase-like_dom_sf"/>
</dbReference>
<keyword evidence="4" id="KW-0378">Hydrolase</keyword>
<evidence type="ECO:0000256" key="5">
    <source>
        <dbReference type="ARBA" id="ARBA00022842"/>
    </source>
</evidence>
<evidence type="ECO:0000256" key="2">
    <source>
        <dbReference type="ARBA" id="ARBA00005582"/>
    </source>
</evidence>